<dbReference type="GO" id="GO:0047805">
    <property type="term" value="F:cytidylate cyclase activity"/>
    <property type="evidence" value="ECO:0007669"/>
    <property type="project" value="UniProtKB-EC"/>
</dbReference>
<dbReference type="InterPro" id="IPR029787">
    <property type="entry name" value="Nucleotide_cyclase"/>
</dbReference>
<dbReference type="Gene3D" id="3.30.70.1230">
    <property type="entry name" value="Nucleotide cyclase"/>
    <property type="match status" value="1"/>
</dbReference>
<protein>
    <submittedName>
        <fullName evidence="1">Cytidylate cyclase</fullName>
        <ecNumber evidence="1">4.6.1.6</ecNumber>
    </submittedName>
</protein>
<name>A0AAT8XUA8_9FLAO</name>
<dbReference type="EC" id="4.6.1.6" evidence="1"/>
<evidence type="ECO:0007829" key="2">
    <source>
        <dbReference type="PDB" id="8JSF"/>
    </source>
</evidence>
<proteinExistence type="evidence at protein level"/>
<organism evidence="1">
    <name type="scientific">Elizabethkingia anophelis</name>
    <dbReference type="NCBI Taxonomy" id="1117645"/>
    <lineage>
        <taxon>Bacteria</taxon>
        <taxon>Pseudomonadati</taxon>
        <taxon>Bacteroidota</taxon>
        <taxon>Flavobacteriia</taxon>
        <taxon>Flavobacteriales</taxon>
        <taxon>Weeksellaceae</taxon>
        <taxon>Elizabethkingia</taxon>
    </lineage>
</organism>
<dbReference type="PDB" id="8JSF">
    <property type="method" value="X-ray"/>
    <property type="resolution" value="2.20 A"/>
    <property type="chains" value="A/B=1-342"/>
</dbReference>
<accession>A0AAT8XUA8</accession>
<reference evidence="2" key="1">
    <citation type="journal article" date="2024" name="Nat. Commun.">
        <title>Structural and functional characterization of cyclic pyrimidine-regulated anti-phage system.</title>
        <authorList>
            <person name="Hou M.H."/>
            <person name="Chen C.J."/>
            <person name="Yang C.S."/>
            <person name="Wang Y.C."/>
            <person name="Chen Y."/>
        </authorList>
    </citation>
    <scope>X-RAY CRYSTALLOGRAPHY (2.20 ANGSTROMS)</scope>
</reference>
<sequence>GMEQKLYKNYADDIAHYLKQGKKNNLQKGLSYEHFSKNLSSHPKMQWVDKTKNEANFRSLSALNTITGQITKYEEKLGAHPSFSHLKNTNDSEYHYIVSMFVDVRNSTGLFKKFDPDVVANICRTIQLATIHTCWYFDGYVHRLQGDGLMVYFGGKGTTKQKAVDNALMAASFISYFVKNDLKNLFEEQGVSRIYTRIGLDFGDDEDTLWHNAGIGECSEVTTTSLHTSLACKMQAQAESNGVVVGDNILPYKSSDKNYFTYKKYKKNGSELPYVYEIPEEYFRYKQHDFNWEKFLKNHPQIQEDEDGNLTFINPSLPPNPRVQQNINHLQQNVSGYKPYLR</sequence>
<evidence type="ECO:0000313" key="1">
    <source>
        <dbReference type="PDB" id="8JSF"/>
    </source>
</evidence>
<keyword evidence="2" id="KW-0002">3D-structure</keyword>
<dbReference type="AlphaFoldDB" id="A0AAT8XUA8"/>
<dbReference type="SUPFAM" id="SSF55073">
    <property type="entry name" value="Nucleotide cyclase"/>
    <property type="match status" value="1"/>
</dbReference>
<dbReference type="SMR" id="A0AAT8XUA8"/>